<name>A0AAD4QVC3_9BILA</name>
<dbReference type="EMBL" id="JAKKPZ010000079">
    <property type="protein sequence ID" value="KAI1703658.1"/>
    <property type="molecule type" value="Genomic_DNA"/>
</dbReference>
<dbReference type="InterPro" id="IPR029052">
    <property type="entry name" value="Metallo-depent_PP-like"/>
</dbReference>
<dbReference type="Gene3D" id="3.60.21.10">
    <property type="match status" value="1"/>
</dbReference>
<accession>A0AAD4QVC3</accession>
<gene>
    <name evidence="2" type="ORF">DdX_14797</name>
</gene>
<proteinExistence type="predicted"/>
<evidence type="ECO:0000256" key="1">
    <source>
        <dbReference type="SAM" id="Phobius"/>
    </source>
</evidence>
<keyword evidence="1" id="KW-0812">Transmembrane</keyword>
<keyword evidence="1" id="KW-0472">Membrane</keyword>
<sequence length="282" mass="32053">MEGVPSGLVFRFMHTRFARPIRIARPTRALRAPNPGLSALSVLENYCVPAEQTLRNYVKPVFIQIMNSIKSKVKNQYVWASVDETSDSRGRHVANLLIGTMDQNYEKPYLISVKFLEKLVLVIGDFHIPQGASQLPAKFRKQLVHNKIQQFLYWKFVREGCANSNLSGSFAKAIADILFIATISLPKAINRISWNDWTNFSLWHENCQLRLRAPFCPLMYFLLETAYYVSTLTFYAICAKRFFRLSTPAAKVTTTAIGLAIIPSIVKPIDIYGGSWMDVAHI</sequence>
<evidence type="ECO:0000313" key="3">
    <source>
        <dbReference type="Proteomes" id="UP001201812"/>
    </source>
</evidence>
<keyword evidence="1" id="KW-1133">Transmembrane helix</keyword>
<feature type="transmembrane region" description="Helical" evidence="1">
    <location>
        <begin position="218"/>
        <end position="238"/>
    </location>
</feature>
<dbReference type="AlphaFoldDB" id="A0AAD4QVC3"/>
<protein>
    <recommendedName>
        <fullName evidence="4">Transposase</fullName>
    </recommendedName>
</protein>
<dbReference type="Proteomes" id="UP001201812">
    <property type="component" value="Unassembled WGS sequence"/>
</dbReference>
<reference evidence="2" key="1">
    <citation type="submission" date="2022-01" db="EMBL/GenBank/DDBJ databases">
        <title>Genome Sequence Resource for Two Populations of Ditylenchus destructor, the Migratory Endoparasitic Phytonematode.</title>
        <authorList>
            <person name="Zhang H."/>
            <person name="Lin R."/>
            <person name="Xie B."/>
        </authorList>
    </citation>
    <scope>NUCLEOTIDE SEQUENCE</scope>
    <source>
        <strain evidence="2">BazhouSP</strain>
    </source>
</reference>
<organism evidence="2 3">
    <name type="scientific">Ditylenchus destructor</name>
    <dbReference type="NCBI Taxonomy" id="166010"/>
    <lineage>
        <taxon>Eukaryota</taxon>
        <taxon>Metazoa</taxon>
        <taxon>Ecdysozoa</taxon>
        <taxon>Nematoda</taxon>
        <taxon>Chromadorea</taxon>
        <taxon>Rhabditida</taxon>
        <taxon>Tylenchina</taxon>
        <taxon>Tylenchomorpha</taxon>
        <taxon>Sphaerularioidea</taxon>
        <taxon>Anguinidae</taxon>
        <taxon>Anguininae</taxon>
        <taxon>Ditylenchus</taxon>
    </lineage>
</organism>
<evidence type="ECO:0008006" key="4">
    <source>
        <dbReference type="Google" id="ProtNLM"/>
    </source>
</evidence>
<keyword evidence="3" id="KW-1185">Reference proteome</keyword>
<evidence type="ECO:0000313" key="2">
    <source>
        <dbReference type="EMBL" id="KAI1703658.1"/>
    </source>
</evidence>
<comment type="caution">
    <text evidence="2">The sequence shown here is derived from an EMBL/GenBank/DDBJ whole genome shotgun (WGS) entry which is preliminary data.</text>
</comment>